<keyword evidence="2" id="KW-1185">Reference proteome</keyword>
<gene>
    <name evidence="1" type="ORF">EDD18DRAFT_1109710</name>
</gene>
<protein>
    <recommendedName>
        <fullName evidence="3">F-box domain-containing protein</fullName>
    </recommendedName>
</protein>
<dbReference type="AlphaFoldDB" id="A0AA39PTC1"/>
<dbReference type="EMBL" id="JAUEPU010000034">
    <property type="protein sequence ID" value="KAK0490158.1"/>
    <property type="molecule type" value="Genomic_DNA"/>
</dbReference>
<sequence>MKENGKESAHKATLDVTVATAHQTTPIKRFLNHCYLLPVQYLFISAMACPACNPDQNLDYYMGVAQTFDYLLPTSLETFILFNTPPSHDDCTLIKESLLSLTPKFVQLRNIIAEQDEAIAALSLVLDHYKDSHEEMLYEQSRVDDLIGCHRRALSSPIHRVPVDIMQEIFLLVSFNAVDITDFAWIATHTCTEWRDIAKQMPILWSKIHINMDI</sequence>
<organism evidence="1 2">
    <name type="scientific">Armillaria luteobubalina</name>
    <dbReference type="NCBI Taxonomy" id="153913"/>
    <lineage>
        <taxon>Eukaryota</taxon>
        <taxon>Fungi</taxon>
        <taxon>Dikarya</taxon>
        <taxon>Basidiomycota</taxon>
        <taxon>Agaricomycotina</taxon>
        <taxon>Agaricomycetes</taxon>
        <taxon>Agaricomycetidae</taxon>
        <taxon>Agaricales</taxon>
        <taxon>Marasmiineae</taxon>
        <taxon>Physalacriaceae</taxon>
        <taxon>Armillaria</taxon>
    </lineage>
</organism>
<reference evidence="1" key="1">
    <citation type="submission" date="2023-06" db="EMBL/GenBank/DDBJ databases">
        <authorList>
            <consortium name="Lawrence Berkeley National Laboratory"/>
            <person name="Ahrendt S."/>
            <person name="Sahu N."/>
            <person name="Indic B."/>
            <person name="Wong-Bajracharya J."/>
            <person name="Merenyi Z."/>
            <person name="Ke H.-M."/>
            <person name="Monk M."/>
            <person name="Kocsube S."/>
            <person name="Drula E."/>
            <person name="Lipzen A."/>
            <person name="Balint B."/>
            <person name="Henrissat B."/>
            <person name="Andreopoulos B."/>
            <person name="Martin F.M."/>
            <person name="Harder C.B."/>
            <person name="Rigling D."/>
            <person name="Ford K.L."/>
            <person name="Foster G.D."/>
            <person name="Pangilinan J."/>
            <person name="Papanicolaou A."/>
            <person name="Barry K."/>
            <person name="LaButti K."/>
            <person name="Viragh M."/>
            <person name="Koriabine M."/>
            <person name="Yan M."/>
            <person name="Riley R."/>
            <person name="Champramary S."/>
            <person name="Plett K.L."/>
            <person name="Tsai I.J."/>
            <person name="Slot J."/>
            <person name="Sipos G."/>
            <person name="Plett J."/>
            <person name="Nagy L.G."/>
            <person name="Grigoriev I.V."/>
        </authorList>
    </citation>
    <scope>NUCLEOTIDE SEQUENCE</scope>
    <source>
        <strain evidence="1">HWK02</strain>
    </source>
</reference>
<proteinExistence type="predicted"/>
<evidence type="ECO:0008006" key="3">
    <source>
        <dbReference type="Google" id="ProtNLM"/>
    </source>
</evidence>
<accession>A0AA39PTC1</accession>
<evidence type="ECO:0000313" key="2">
    <source>
        <dbReference type="Proteomes" id="UP001175228"/>
    </source>
</evidence>
<dbReference type="Proteomes" id="UP001175228">
    <property type="component" value="Unassembled WGS sequence"/>
</dbReference>
<evidence type="ECO:0000313" key="1">
    <source>
        <dbReference type="EMBL" id="KAK0490158.1"/>
    </source>
</evidence>
<comment type="caution">
    <text evidence="1">The sequence shown here is derived from an EMBL/GenBank/DDBJ whole genome shotgun (WGS) entry which is preliminary data.</text>
</comment>
<name>A0AA39PTC1_9AGAR</name>